<dbReference type="PANTHER" id="PTHR32089:SF112">
    <property type="entry name" value="LYSOZYME-LIKE PROTEIN-RELATED"/>
    <property type="match status" value="1"/>
</dbReference>
<dbReference type="Pfam" id="PF00015">
    <property type="entry name" value="MCPsignal"/>
    <property type="match status" value="1"/>
</dbReference>
<proteinExistence type="predicted"/>
<evidence type="ECO:0000256" key="1">
    <source>
        <dbReference type="ARBA" id="ARBA00023224"/>
    </source>
</evidence>
<evidence type="ECO:0000313" key="4">
    <source>
        <dbReference type="EMBL" id="MFC4788553.1"/>
    </source>
</evidence>
<dbReference type="PROSITE" id="PS50111">
    <property type="entry name" value="CHEMOTAXIS_TRANSDUC_2"/>
    <property type="match status" value="1"/>
</dbReference>
<keyword evidence="1 2" id="KW-0807">Transducer</keyword>
<protein>
    <submittedName>
        <fullName evidence="4">Methyl-accepting chemotaxis protein</fullName>
    </submittedName>
</protein>
<sequence>MRQFKFSLHSVFLWLTALSLLLVLLTFAALARLSAAADRVIEVDGNLHHSYLLADMLRQSSDDLTRLARTYAVTGDPQFEKQYWDVLAIRNGNKPMPEAYHRIYWDLVAAGQTQPRPAGQKASLRQLMKEAGFTEVEFAKLDEAVEKSDTLVRLETIAINAVKGQFDDGKGGFTRHGRPDLELAQRLMHDANYHAEKAKIMQPIDEFFAMMELRTQNTVQTAAQDRETARNQVWATILFNFFGVALGLRLAYQHLLKVLGGEPATATEAVQRVANGDMRELTLNKRVRSNSLLGHLKTMQHKLGLALADVKSASGAVHRGTQDIKASIMQQAASSSQMSASVSEITATMEEMSVTSSQIAEHAKSVVDLAEQGWHNSRDCLQAIEEVQSRMAGIRAQSEHGTEEIIALGVKSKQIGKVMEIINDIAGQTRLIAFNAALEASSAGDAGRRFSVVASEIRRLADSVTSSTQEIAEEINAIQDSIERLVLTSEKGVASIAEGIQATGTATQRLEAMVTATSRTNEAALQISLSTQQQKTANSQILTALREIMQASGNTSDSIQSISKVSQHLSGLAASLNEAVANFEHDPHPESALANQRA</sequence>
<keyword evidence="5" id="KW-1185">Reference proteome</keyword>
<dbReference type="Gene3D" id="1.10.287.950">
    <property type="entry name" value="Methyl-accepting chemotaxis protein"/>
    <property type="match status" value="1"/>
</dbReference>
<gene>
    <name evidence="4" type="ORF">ACFO6X_06075</name>
</gene>
<dbReference type="SUPFAM" id="SSF58104">
    <property type="entry name" value="Methyl-accepting chemotaxis protein (MCP) signaling domain"/>
    <property type="match status" value="1"/>
</dbReference>
<dbReference type="EMBL" id="JBHSHJ010000003">
    <property type="protein sequence ID" value="MFC4788553.1"/>
    <property type="molecule type" value="Genomic_DNA"/>
</dbReference>
<feature type="domain" description="Methyl-accepting transducer" evidence="3">
    <location>
        <begin position="313"/>
        <end position="549"/>
    </location>
</feature>
<dbReference type="SMART" id="SM00283">
    <property type="entry name" value="MA"/>
    <property type="match status" value="1"/>
</dbReference>
<reference evidence="5" key="1">
    <citation type="journal article" date="2019" name="Int. J. Syst. Evol. Microbiol.">
        <title>The Global Catalogue of Microorganisms (GCM) 10K type strain sequencing project: providing services to taxonomists for standard genome sequencing and annotation.</title>
        <authorList>
            <consortium name="The Broad Institute Genomics Platform"/>
            <consortium name="The Broad Institute Genome Sequencing Center for Infectious Disease"/>
            <person name="Wu L."/>
            <person name="Ma J."/>
        </authorList>
    </citation>
    <scope>NUCLEOTIDE SEQUENCE [LARGE SCALE GENOMIC DNA]</scope>
    <source>
        <strain evidence="5">CCUG 49452</strain>
    </source>
</reference>
<accession>A0ABV9QBN3</accession>
<comment type="caution">
    <text evidence="4">The sequence shown here is derived from an EMBL/GenBank/DDBJ whole genome shotgun (WGS) entry which is preliminary data.</text>
</comment>
<dbReference type="RefSeq" id="WP_382431084.1">
    <property type="nucleotide sequence ID" value="NZ_JBHSHJ010000003.1"/>
</dbReference>
<dbReference type="Proteomes" id="UP001596001">
    <property type="component" value="Unassembled WGS sequence"/>
</dbReference>
<evidence type="ECO:0000256" key="2">
    <source>
        <dbReference type="PROSITE-ProRule" id="PRU00284"/>
    </source>
</evidence>
<dbReference type="PANTHER" id="PTHR32089">
    <property type="entry name" value="METHYL-ACCEPTING CHEMOTAXIS PROTEIN MCPB"/>
    <property type="match status" value="1"/>
</dbReference>
<organism evidence="4 5">
    <name type="scientific">Giesbergeria sinuosa</name>
    <dbReference type="NCBI Taxonomy" id="80883"/>
    <lineage>
        <taxon>Bacteria</taxon>
        <taxon>Pseudomonadati</taxon>
        <taxon>Pseudomonadota</taxon>
        <taxon>Betaproteobacteria</taxon>
        <taxon>Burkholderiales</taxon>
        <taxon>Comamonadaceae</taxon>
        <taxon>Giesbergeria</taxon>
    </lineage>
</organism>
<evidence type="ECO:0000313" key="5">
    <source>
        <dbReference type="Proteomes" id="UP001596001"/>
    </source>
</evidence>
<name>A0ABV9QBN3_9BURK</name>
<dbReference type="InterPro" id="IPR004089">
    <property type="entry name" value="MCPsignal_dom"/>
</dbReference>
<evidence type="ECO:0000259" key="3">
    <source>
        <dbReference type="PROSITE" id="PS50111"/>
    </source>
</evidence>